<dbReference type="Proteomes" id="UP000292362">
    <property type="component" value="Unassembled WGS sequence"/>
</dbReference>
<dbReference type="InterPro" id="IPR019734">
    <property type="entry name" value="TPR_rpt"/>
</dbReference>
<keyword evidence="2 3" id="KW-0802">TPR repeat</keyword>
<dbReference type="PROSITE" id="PS50005">
    <property type="entry name" value="TPR"/>
    <property type="match status" value="1"/>
</dbReference>
<accession>A0A4Q9LCC1</accession>
<dbReference type="PANTHER" id="PTHR16193">
    <property type="entry name" value="TETRATRICOPEPTIDE REPEAT PROTEIN 27"/>
    <property type="match status" value="1"/>
</dbReference>
<dbReference type="AlphaFoldDB" id="A0A4Q9LCC1"/>
<dbReference type="EMBL" id="PITJ01000241">
    <property type="protein sequence ID" value="TBU03741.1"/>
    <property type="molecule type" value="Genomic_DNA"/>
</dbReference>
<dbReference type="EMBL" id="PITJ01000010">
    <property type="protein sequence ID" value="TBU05467.1"/>
    <property type="molecule type" value="Genomic_DNA"/>
</dbReference>
<dbReference type="Pfam" id="PF12895">
    <property type="entry name" value="ANAPC3"/>
    <property type="match status" value="1"/>
</dbReference>
<reference evidence="5 6" key="1">
    <citation type="submission" date="2017-12" db="EMBL/GenBank/DDBJ databases">
        <authorList>
            <person name="Pombert J.-F."/>
            <person name="Haag K.L."/>
            <person name="Ebert D."/>
        </authorList>
    </citation>
    <scope>NUCLEOTIDE SEQUENCE [LARGE SCALE GENOMIC DNA]</scope>
    <source>
        <strain evidence="5">FI-OER-3-3</strain>
    </source>
</reference>
<dbReference type="InterPro" id="IPR011990">
    <property type="entry name" value="TPR-like_helical_dom_sf"/>
</dbReference>
<evidence type="ECO:0000313" key="4">
    <source>
        <dbReference type="EMBL" id="TBU03741.1"/>
    </source>
</evidence>
<evidence type="ECO:0000256" key="2">
    <source>
        <dbReference type="ARBA" id="ARBA00022803"/>
    </source>
</evidence>
<gene>
    <name evidence="5" type="ORF">CWI37_0010p0020</name>
    <name evidence="4" type="ORF">CWI37_0241p0020</name>
</gene>
<evidence type="ECO:0000256" key="3">
    <source>
        <dbReference type="PROSITE-ProRule" id="PRU00339"/>
    </source>
</evidence>
<name>A0A4Q9LCC1_9MICR</name>
<dbReference type="PANTHER" id="PTHR16193:SF0">
    <property type="entry name" value="TETRATRICOPEPTIDE REPEAT PROTEIN 27"/>
    <property type="match status" value="1"/>
</dbReference>
<dbReference type="InterPro" id="IPR044244">
    <property type="entry name" value="TTC27/Emw1"/>
</dbReference>
<organism evidence="5 6">
    <name type="scientific">Hamiltosporidium tvaerminnensis</name>
    <dbReference type="NCBI Taxonomy" id="1176355"/>
    <lineage>
        <taxon>Eukaryota</taxon>
        <taxon>Fungi</taxon>
        <taxon>Fungi incertae sedis</taxon>
        <taxon>Microsporidia</taxon>
        <taxon>Dubosqiidae</taxon>
        <taxon>Hamiltosporidium</taxon>
    </lineage>
</organism>
<feature type="repeat" description="TPR" evidence="3">
    <location>
        <begin position="375"/>
        <end position="408"/>
    </location>
</feature>
<dbReference type="SMART" id="SM00028">
    <property type="entry name" value="TPR"/>
    <property type="match status" value="3"/>
</dbReference>
<evidence type="ECO:0000256" key="1">
    <source>
        <dbReference type="ARBA" id="ARBA00022737"/>
    </source>
</evidence>
<sequence>MEKKLIELENQLKSFILENLNGMTKQHSYFIFRNIKTKNGIKNIEKLIEVYEEAKQYKFVNLHLRSAFYLYKCISEEEISLRIEIIDLLLISDVSILEKIKIYSELKLEKECRSLIEKFKEENKIKTEIIGVDARLLKPNIRESAILFLNVESEEECCGKLSKKSKRAEFFTVFIKPLTIKEQIVLLAELEMFLFVENDELILKDIIISYLERLEYKENQKNIIIELNTAFYSTIYDISYESLFSLQKITAKNTKIPWNENIFEINAKFMIEKMRKIAKLNLKLFYFDAALKIFKDLKDLKNSIICLIGMGKEKEAINEALFKIKINTEELEKMQPNDKNRFFKKLEISDCYILLGSLTNNSKYYDLAYDAYKYFEPKKLKALQYFKNNDYENAVKCFEEAISVAPSNTGLLFSYGCALLKNNNLNRAVSIFTEILLKDEKHYKASVNLANCYFELGFHDKGIYILKNALKYNFNDSMARVYFLTSLKYRYYNECIFIMGLIKISESFIEKFINKLLEKEDFVLYNCDGCCFLKRSKEECSTDLNFYKFKRSEMNRNKIYENHGETEKKSSSFIKYNEDSLKVNKLADLLLKYATESKSLVYKYVLFIFSYRFQKPEIDLKKYGLEVFWDFFRENDFERCSNILLRIKNFQISNDVFAFYLKKFESHNTSSSYILAESEYSQRIEMLQNETRVTQNQ</sequence>
<protein>
    <submittedName>
        <fullName evidence="5">Uncharacterized protein</fullName>
    </submittedName>
</protein>
<dbReference type="Gene3D" id="1.25.40.10">
    <property type="entry name" value="Tetratricopeptide repeat domain"/>
    <property type="match status" value="1"/>
</dbReference>
<evidence type="ECO:0000313" key="5">
    <source>
        <dbReference type="EMBL" id="TBU05467.1"/>
    </source>
</evidence>
<dbReference type="VEuPathDB" id="MicrosporidiaDB:CWI37_0241p0020"/>
<proteinExistence type="predicted"/>
<dbReference type="VEuPathDB" id="MicrosporidiaDB:CWI37_0010p0020"/>
<dbReference type="SUPFAM" id="SSF48452">
    <property type="entry name" value="TPR-like"/>
    <property type="match status" value="1"/>
</dbReference>
<evidence type="ECO:0000313" key="6">
    <source>
        <dbReference type="Proteomes" id="UP000292362"/>
    </source>
</evidence>
<comment type="caution">
    <text evidence="5">The sequence shown here is derived from an EMBL/GenBank/DDBJ whole genome shotgun (WGS) entry which is preliminary data.</text>
</comment>
<keyword evidence="1" id="KW-0677">Repeat</keyword>